<name>A0A495IY35_9SPHI</name>
<comment type="caution">
    <text evidence="1">The sequence shown here is derived from an EMBL/GenBank/DDBJ whole genome shotgun (WGS) entry which is preliminary data.</text>
</comment>
<gene>
    <name evidence="1" type="ORF">BDD43_1765</name>
</gene>
<dbReference type="EMBL" id="RBKU01000001">
    <property type="protein sequence ID" value="RKR81615.1"/>
    <property type="molecule type" value="Genomic_DNA"/>
</dbReference>
<protein>
    <submittedName>
        <fullName evidence="1">Uncharacterized protein</fullName>
    </submittedName>
</protein>
<organism evidence="1 2">
    <name type="scientific">Mucilaginibacter gracilis</name>
    <dbReference type="NCBI Taxonomy" id="423350"/>
    <lineage>
        <taxon>Bacteria</taxon>
        <taxon>Pseudomonadati</taxon>
        <taxon>Bacteroidota</taxon>
        <taxon>Sphingobacteriia</taxon>
        <taxon>Sphingobacteriales</taxon>
        <taxon>Sphingobacteriaceae</taxon>
        <taxon>Mucilaginibacter</taxon>
    </lineage>
</organism>
<dbReference type="OrthoDB" id="680759at2"/>
<accession>A0A495IY35</accession>
<dbReference type="RefSeq" id="WP_121197300.1">
    <property type="nucleotide sequence ID" value="NZ_RBKU01000001.1"/>
</dbReference>
<keyword evidence="2" id="KW-1185">Reference proteome</keyword>
<dbReference type="AlphaFoldDB" id="A0A495IY35"/>
<reference evidence="1 2" key="1">
    <citation type="submission" date="2018-10" db="EMBL/GenBank/DDBJ databases">
        <title>Genomic Encyclopedia of Archaeal and Bacterial Type Strains, Phase II (KMG-II): from individual species to whole genera.</title>
        <authorList>
            <person name="Goeker M."/>
        </authorList>
    </citation>
    <scope>NUCLEOTIDE SEQUENCE [LARGE SCALE GENOMIC DNA]</scope>
    <source>
        <strain evidence="1 2">DSM 18602</strain>
    </source>
</reference>
<sequence>MSAEEIKTEILQAIDNVPEGALLDVLNYLKQLQNQSPDDIRLTTNLRKILLEDRGLLEKLAQ</sequence>
<dbReference type="Proteomes" id="UP000268007">
    <property type="component" value="Unassembled WGS sequence"/>
</dbReference>
<proteinExistence type="predicted"/>
<evidence type="ECO:0000313" key="1">
    <source>
        <dbReference type="EMBL" id="RKR81615.1"/>
    </source>
</evidence>
<evidence type="ECO:0000313" key="2">
    <source>
        <dbReference type="Proteomes" id="UP000268007"/>
    </source>
</evidence>